<accession>A0A2T0RPY3</accession>
<dbReference type="AlphaFoldDB" id="A0A2T0RPY3"/>
<protein>
    <submittedName>
        <fullName evidence="2">Uncharacterized protein</fullName>
    </submittedName>
</protein>
<dbReference type="OrthoDB" id="661524at2"/>
<comment type="caution">
    <text evidence="2">The sequence shown here is derived from an EMBL/GenBank/DDBJ whole genome shotgun (WGS) entry which is preliminary data.</text>
</comment>
<evidence type="ECO:0000313" key="2">
    <source>
        <dbReference type="EMBL" id="PRY23249.1"/>
    </source>
</evidence>
<dbReference type="EMBL" id="PVTE01000042">
    <property type="protein sequence ID" value="PRY23249.1"/>
    <property type="molecule type" value="Genomic_DNA"/>
</dbReference>
<organism evidence="2 3">
    <name type="scientific">Spirosoma oryzae</name>
    <dbReference type="NCBI Taxonomy" id="1469603"/>
    <lineage>
        <taxon>Bacteria</taxon>
        <taxon>Pseudomonadati</taxon>
        <taxon>Bacteroidota</taxon>
        <taxon>Cytophagia</taxon>
        <taxon>Cytophagales</taxon>
        <taxon>Cytophagaceae</taxon>
        <taxon>Spirosoma</taxon>
    </lineage>
</organism>
<gene>
    <name evidence="2" type="ORF">CLV58_1426</name>
</gene>
<evidence type="ECO:0000256" key="1">
    <source>
        <dbReference type="SAM" id="MobiDB-lite"/>
    </source>
</evidence>
<proteinExistence type="predicted"/>
<reference evidence="2 3" key="1">
    <citation type="submission" date="2018-03" db="EMBL/GenBank/DDBJ databases">
        <title>Genomic Encyclopedia of Archaeal and Bacterial Type Strains, Phase II (KMG-II): from individual species to whole genera.</title>
        <authorList>
            <person name="Goeker M."/>
        </authorList>
    </citation>
    <scope>NUCLEOTIDE SEQUENCE [LARGE SCALE GENOMIC DNA]</scope>
    <source>
        <strain evidence="2 3">DSM 28354</strain>
    </source>
</reference>
<sequence length="129" mass="14342">MFPFTKDAGRFLDEQESNDMTGTYLKRKHEMGISDDVCVRSEFFGLDQVMQLLNKPGCVGLRIHQAKRREDDNGTPDESGSLKPRVLLTAVDENGHDITGRTAQIGLKDDPDDNSTLGTGYTCPQHCPK</sequence>
<name>A0A2T0RPY3_9BACT</name>
<dbReference type="Proteomes" id="UP000238375">
    <property type="component" value="Unassembled WGS sequence"/>
</dbReference>
<feature type="region of interest" description="Disordered" evidence="1">
    <location>
        <begin position="102"/>
        <end position="129"/>
    </location>
</feature>
<dbReference type="RefSeq" id="WP_106140833.1">
    <property type="nucleotide sequence ID" value="NZ_PVTE01000042.1"/>
</dbReference>
<evidence type="ECO:0000313" key="3">
    <source>
        <dbReference type="Proteomes" id="UP000238375"/>
    </source>
</evidence>
<keyword evidence="3" id="KW-1185">Reference proteome</keyword>